<dbReference type="OrthoDB" id="10416836at2759"/>
<organism evidence="2 3">
    <name type="scientific">Blastocystis sp. subtype 1 (strain ATCC 50177 / NandII)</name>
    <dbReference type="NCBI Taxonomy" id="478820"/>
    <lineage>
        <taxon>Eukaryota</taxon>
        <taxon>Sar</taxon>
        <taxon>Stramenopiles</taxon>
        <taxon>Bigyra</taxon>
        <taxon>Opalozoa</taxon>
        <taxon>Opalinata</taxon>
        <taxon>Blastocystidae</taxon>
        <taxon>Blastocystis</taxon>
    </lineage>
</organism>
<dbReference type="SMART" id="SM00584">
    <property type="entry name" value="TLDc"/>
    <property type="match status" value="1"/>
</dbReference>
<dbReference type="Pfam" id="PF07534">
    <property type="entry name" value="TLD"/>
    <property type="match status" value="1"/>
</dbReference>
<dbReference type="AlphaFoldDB" id="A0A196SCI7"/>
<reference evidence="2 3" key="1">
    <citation type="submission" date="2016-05" db="EMBL/GenBank/DDBJ databases">
        <title>Nuclear genome of Blastocystis sp. subtype 1 NandII.</title>
        <authorList>
            <person name="Gentekaki E."/>
            <person name="Curtis B."/>
            <person name="Stairs C."/>
            <person name="Eme L."/>
            <person name="Herman E."/>
            <person name="Klimes V."/>
            <person name="Arias M.C."/>
            <person name="Elias M."/>
            <person name="Hilliou F."/>
            <person name="Klute M."/>
            <person name="Malik S.-B."/>
            <person name="Pightling A."/>
            <person name="Rachubinski R."/>
            <person name="Salas D."/>
            <person name="Schlacht A."/>
            <person name="Suga H."/>
            <person name="Archibald J."/>
            <person name="Ball S.G."/>
            <person name="Clark G."/>
            <person name="Dacks J."/>
            <person name="Van Der Giezen M."/>
            <person name="Tsaousis A."/>
            <person name="Roger A."/>
        </authorList>
    </citation>
    <scope>NUCLEOTIDE SEQUENCE [LARGE SCALE GENOMIC DNA]</scope>
    <source>
        <strain evidence="3">ATCC 50177 / NandII</strain>
    </source>
</reference>
<dbReference type="EMBL" id="LXWW01000210">
    <property type="protein sequence ID" value="OAO14760.1"/>
    <property type="molecule type" value="Genomic_DNA"/>
</dbReference>
<accession>A0A196SCI7</accession>
<proteinExistence type="predicted"/>
<gene>
    <name evidence="2" type="ORF">AV274_3464</name>
</gene>
<name>A0A196SCI7_BLAHN</name>
<feature type="domain" description="TLDc" evidence="1">
    <location>
        <begin position="325"/>
        <end position="507"/>
    </location>
</feature>
<dbReference type="InterPro" id="IPR006571">
    <property type="entry name" value="TLDc_dom"/>
</dbReference>
<evidence type="ECO:0000259" key="1">
    <source>
        <dbReference type="PROSITE" id="PS51886"/>
    </source>
</evidence>
<sequence length="510" mass="58743">MGNICSAKEHAEKPNPIAACGTKVTVSLFESIDDRNRLQLWRKAFGLNEEDINPRRCQISYMAVSRIVLKKVVIDYTTYPSFGTIIDWSVFPGITEDMQQCAIRLLFVISNINDLYFCPLLPYLVILLLHHVSEEEVYVIITSILDRGDLRRKYFIINQRFYEAFIEHLPSLNQRFANAENLQFSSLHPSLYGYLFRSWISSLLFLSVKSCVFNRVVDAFLDVGIWLFPSLYIAYLNRYGATLLRGELGPNEEENAKQIESLLYGLDEEEWETLLLESVSLSSQMTTEEVAVLEEMEAMQKRIDEGEYIMNICKYHLYYVIGPSRLLTPQLCKEVMSQLPVRVQSQDPRLVYTSLIHGYHVVHLLECAEAKKPTLLLMQVEYNGHYIGLYREDRWSRRGDAHGQSDSLLLYISFHTRKGKTSAVVRKWSGKASDQYIDGVEKPTQYVYVRSPERYIMIGAGGKKGISVYTSEDYTKAYSQQSDVYLNPPLCDREFFSISSVELFDFVSPG</sequence>
<dbReference type="STRING" id="478820.A0A196SCI7"/>
<dbReference type="Proteomes" id="UP000078348">
    <property type="component" value="Unassembled WGS sequence"/>
</dbReference>
<evidence type="ECO:0000313" key="3">
    <source>
        <dbReference type="Proteomes" id="UP000078348"/>
    </source>
</evidence>
<dbReference type="PROSITE" id="PS51886">
    <property type="entry name" value="TLDC"/>
    <property type="match status" value="1"/>
</dbReference>
<evidence type="ECO:0000313" key="2">
    <source>
        <dbReference type="EMBL" id="OAO14760.1"/>
    </source>
</evidence>
<comment type="caution">
    <text evidence="2">The sequence shown here is derived from an EMBL/GenBank/DDBJ whole genome shotgun (WGS) entry which is preliminary data.</text>
</comment>
<protein>
    <recommendedName>
        <fullName evidence="1">TLDc domain-containing protein</fullName>
    </recommendedName>
</protein>
<keyword evidence="3" id="KW-1185">Reference proteome</keyword>
<dbReference type="PANTHER" id="PTHR23354">
    <property type="entry name" value="NUCLEOLAR PROTEIN 7/ESTROGEN RECEPTOR COACTIVATOR-RELATED"/>
    <property type="match status" value="1"/>
</dbReference>